<dbReference type="PANTHER" id="PTHR28018">
    <property type="entry name" value="RESPIRATORY SUPERCOMPLEX FACTOR 2, MITOCHONDRIAL"/>
    <property type="match status" value="1"/>
</dbReference>
<protein>
    <submittedName>
        <fullName evidence="8">Probable Respiratory supercomplex factor 2, mitochondrial</fullName>
    </submittedName>
</protein>
<dbReference type="VEuPathDB" id="FungiDB:SCODWIG_02968"/>
<gene>
    <name evidence="8" type="ORF">SCODWIG_02968</name>
</gene>
<evidence type="ECO:0000256" key="4">
    <source>
        <dbReference type="ARBA" id="ARBA00023136"/>
    </source>
</evidence>
<feature type="domain" description="HIG1" evidence="7">
    <location>
        <begin position="89"/>
        <end position="180"/>
    </location>
</feature>
<keyword evidence="3 6" id="KW-1133">Transmembrane helix</keyword>
<name>A0A376B977_9ASCO</name>
<evidence type="ECO:0000256" key="6">
    <source>
        <dbReference type="SAM" id="Phobius"/>
    </source>
</evidence>
<evidence type="ECO:0000259" key="7">
    <source>
        <dbReference type="PROSITE" id="PS51503"/>
    </source>
</evidence>
<feature type="coiled-coil region" evidence="5">
    <location>
        <begin position="178"/>
        <end position="212"/>
    </location>
</feature>
<dbReference type="OrthoDB" id="1915122at2759"/>
<sequence>MKILTQEEIEAHRYHTLSGGLQGAIAGLVVSGLIFKLGPRRYPKFNPKNMPWSMKTAIFITPPTLLMSICAEEASNNFDKRMYGGDETHSEAMEEHRRWKNLPIKDKVVEGLNNNKYKIIVGAWAGSLYASWKIIDRDTLMTKAQKAVQARMYAQAISVLLLLASVGLSVYEKKLHPDAVADARKKRWEQALARAEEEDALAQGTMNRTNEERVKSKIFRYD</sequence>
<organism evidence="8 9">
    <name type="scientific">Saccharomycodes ludwigii</name>
    <dbReference type="NCBI Taxonomy" id="36035"/>
    <lineage>
        <taxon>Eukaryota</taxon>
        <taxon>Fungi</taxon>
        <taxon>Dikarya</taxon>
        <taxon>Ascomycota</taxon>
        <taxon>Saccharomycotina</taxon>
        <taxon>Saccharomycetes</taxon>
        <taxon>Saccharomycodales</taxon>
        <taxon>Saccharomycodaceae</taxon>
        <taxon>Saccharomycodes</taxon>
    </lineage>
</organism>
<dbReference type="PANTHER" id="PTHR28018:SF3">
    <property type="entry name" value="RESPIRATORY SUPERCOMPLEX FACTOR 2, MITOCHONDRIAL"/>
    <property type="match status" value="1"/>
</dbReference>
<dbReference type="Proteomes" id="UP000262825">
    <property type="component" value="Unassembled WGS sequence"/>
</dbReference>
<keyword evidence="9" id="KW-1185">Reference proteome</keyword>
<dbReference type="PROSITE" id="PS51503">
    <property type="entry name" value="HIG1"/>
    <property type="match status" value="1"/>
</dbReference>
<dbReference type="InterPro" id="IPR007667">
    <property type="entry name" value="Hypoxia_induced_domain"/>
</dbReference>
<evidence type="ECO:0000256" key="3">
    <source>
        <dbReference type="ARBA" id="ARBA00022989"/>
    </source>
</evidence>
<keyword evidence="5" id="KW-0175">Coiled coil</keyword>
<keyword evidence="4 6" id="KW-0472">Membrane</keyword>
<keyword evidence="2 6" id="KW-0812">Transmembrane</keyword>
<dbReference type="GO" id="GO:0005739">
    <property type="term" value="C:mitochondrion"/>
    <property type="evidence" value="ECO:0007669"/>
    <property type="project" value="UniProtKB-SubCell"/>
</dbReference>
<dbReference type="InterPro" id="IPR040153">
    <property type="entry name" value="Rcf2"/>
</dbReference>
<comment type="subcellular location">
    <subcellularLocation>
        <location evidence="1">Mitochondrion</location>
    </subcellularLocation>
</comment>
<evidence type="ECO:0000256" key="5">
    <source>
        <dbReference type="SAM" id="Coils"/>
    </source>
</evidence>
<dbReference type="AlphaFoldDB" id="A0A376B977"/>
<evidence type="ECO:0000256" key="1">
    <source>
        <dbReference type="ARBA" id="ARBA00004173"/>
    </source>
</evidence>
<dbReference type="GO" id="GO:0033617">
    <property type="term" value="P:mitochondrial respiratory chain complex IV assembly"/>
    <property type="evidence" value="ECO:0007669"/>
    <property type="project" value="TreeGrafter"/>
</dbReference>
<accession>A0A376B977</accession>
<dbReference type="EMBL" id="UFAJ01000606">
    <property type="protein sequence ID" value="SSD61207.1"/>
    <property type="molecule type" value="Genomic_DNA"/>
</dbReference>
<proteinExistence type="predicted"/>
<evidence type="ECO:0000313" key="9">
    <source>
        <dbReference type="Proteomes" id="UP000262825"/>
    </source>
</evidence>
<evidence type="ECO:0000313" key="8">
    <source>
        <dbReference type="EMBL" id="SSD61207.1"/>
    </source>
</evidence>
<reference evidence="9" key="1">
    <citation type="submission" date="2018-06" db="EMBL/GenBank/DDBJ databases">
        <authorList>
            <person name="Guldener U."/>
        </authorList>
    </citation>
    <scope>NUCLEOTIDE SEQUENCE [LARGE SCALE GENOMIC DNA]</scope>
    <source>
        <strain evidence="9">UTAD17</strain>
    </source>
</reference>
<evidence type="ECO:0000256" key="2">
    <source>
        <dbReference type="ARBA" id="ARBA00022692"/>
    </source>
</evidence>
<feature type="transmembrane region" description="Helical" evidence="6">
    <location>
        <begin position="20"/>
        <end position="38"/>
    </location>
</feature>